<accession>A0A8H8D852</accession>
<dbReference type="EMBL" id="JAEVHI010000001">
    <property type="protein sequence ID" value="KAG5305131.1"/>
    <property type="molecule type" value="Genomic_DNA"/>
</dbReference>
<dbReference type="AlphaFoldDB" id="A0A8H8D852"/>
<sequence length="136" mass="15412">MPHNWVGQIHLTPRNHQGPMRTFPASCLKLTERTLRHLNLISPRSALVGSTKQQPSAGIHTAVGFSEHLPCESRHLFPVLFCHQEIGMATTMLLMGNEKNLEGLRRIRMGPLKFGGKFYLYGSNQAERSSYFRPEN</sequence>
<evidence type="ECO:0000313" key="2">
    <source>
        <dbReference type="Proteomes" id="UP000670092"/>
    </source>
</evidence>
<dbReference type="VEuPathDB" id="FungiDB:I7I52_03691"/>
<comment type="caution">
    <text evidence="1">The sequence shown here is derived from an EMBL/GenBank/DDBJ whole genome shotgun (WGS) entry which is preliminary data.</text>
</comment>
<gene>
    <name evidence="1" type="ORF">I7I52_03691</name>
</gene>
<dbReference type="Proteomes" id="UP000670092">
    <property type="component" value="Unassembled WGS sequence"/>
</dbReference>
<protein>
    <submittedName>
        <fullName evidence="1">Uncharacterized protein</fullName>
    </submittedName>
</protein>
<organism evidence="1 2">
    <name type="scientific">Ajellomyces capsulatus</name>
    <name type="common">Darling's disease fungus</name>
    <name type="synonym">Histoplasma capsulatum</name>
    <dbReference type="NCBI Taxonomy" id="5037"/>
    <lineage>
        <taxon>Eukaryota</taxon>
        <taxon>Fungi</taxon>
        <taxon>Dikarya</taxon>
        <taxon>Ascomycota</taxon>
        <taxon>Pezizomycotina</taxon>
        <taxon>Eurotiomycetes</taxon>
        <taxon>Eurotiomycetidae</taxon>
        <taxon>Onygenales</taxon>
        <taxon>Ajellomycetaceae</taxon>
        <taxon>Histoplasma</taxon>
    </lineage>
</organism>
<proteinExistence type="predicted"/>
<name>A0A8H8D852_AJECA</name>
<reference evidence="1 2" key="1">
    <citation type="submission" date="2021-01" db="EMBL/GenBank/DDBJ databases">
        <title>Chromosome-level genome assembly of a human fungal pathogen reveals clustering of transcriptionally co-regulated genes.</title>
        <authorList>
            <person name="Voorhies M."/>
            <person name="Cohen S."/>
            <person name="Shea T.P."/>
            <person name="Petrus S."/>
            <person name="Munoz J.F."/>
            <person name="Poplawski S."/>
            <person name="Goldman W.E."/>
            <person name="Michael T."/>
            <person name="Cuomo C.A."/>
            <person name="Sil A."/>
            <person name="Beyhan S."/>
        </authorList>
    </citation>
    <scope>NUCLEOTIDE SEQUENCE [LARGE SCALE GENOMIC DNA]</scope>
    <source>
        <strain evidence="1 2">G184AR</strain>
    </source>
</reference>
<evidence type="ECO:0000313" key="1">
    <source>
        <dbReference type="EMBL" id="KAG5305131.1"/>
    </source>
</evidence>